<evidence type="ECO:0000313" key="2">
    <source>
        <dbReference type="Proteomes" id="UP000514509"/>
    </source>
</evidence>
<dbReference type="Proteomes" id="UP000514509">
    <property type="component" value="Chromosome"/>
</dbReference>
<reference evidence="1 2" key="1">
    <citation type="submission" date="2020-08" db="EMBL/GenBank/DDBJ databases">
        <title>Adhaeribacter dokdonensis sp. nov., isolated from the rhizosphere of Elymus tsukushiensis, a plant native to the Dokdo Islands, Republic of Korea.</title>
        <authorList>
            <person name="Ghim S.Y."/>
        </authorList>
    </citation>
    <scope>NUCLEOTIDE SEQUENCE [LARGE SCALE GENOMIC DNA]</scope>
    <source>
        <strain evidence="1 2">KUDC8001</strain>
    </source>
</reference>
<dbReference type="EMBL" id="CP055153">
    <property type="protein sequence ID" value="QMU27597.1"/>
    <property type="molecule type" value="Genomic_DNA"/>
</dbReference>
<sequence length="129" mass="14736">MKYVKYILVAFGMLIYFESQSQTNERNDFLVRFKTFTTAHSPKIKSFMPLVNPGSNLTSMPNAIDTSKAYMEDSVTGLRIFPQLGKVYDPKTGYSIAYDSDITYHVDLKAGKVFQDQSEVKVERNQKVD</sequence>
<keyword evidence="2" id="KW-1185">Reference proteome</keyword>
<evidence type="ECO:0000313" key="1">
    <source>
        <dbReference type="EMBL" id="QMU27597.1"/>
    </source>
</evidence>
<organism evidence="1 2">
    <name type="scientific">Adhaeribacter radiodurans</name>
    <dbReference type="NCBI Taxonomy" id="2745197"/>
    <lineage>
        <taxon>Bacteria</taxon>
        <taxon>Pseudomonadati</taxon>
        <taxon>Bacteroidota</taxon>
        <taxon>Cytophagia</taxon>
        <taxon>Cytophagales</taxon>
        <taxon>Hymenobacteraceae</taxon>
        <taxon>Adhaeribacter</taxon>
    </lineage>
</organism>
<dbReference type="KEGG" id="add:HUW48_05860"/>
<name>A0A7L7L465_9BACT</name>
<dbReference type="AlphaFoldDB" id="A0A7L7L465"/>
<accession>A0A7L7L465</accession>
<protein>
    <submittedName>
        <fullName evidence="1">Uncharacterized protein</fullName>
    </submittedName>
</protein>
<dbReference type="RefSeq" id="WP_182414792.1">
    <property type="nucleotide sequence ID" value="NZ_CP055153.1"/>
</dbReference>
<proteinExistence type="predicted"/>
<gene>
    <name evidence="1" type="ORF">HUW48_05860</name>
</gene>